<reference evidence="2" key="1">
    <citation type="submission" date="2018-05" db="EMBL/GenBank/DDBJ databases">
        <authorList>
            <person name="Li X."/>
        </authorList>
    </citation>
    <scope>NUCLEOTIDE SEQUENCE [LARGE SCALE GENOMIC DNA]</scope>
    <source>
        <strain evidence="2">HKS-05</strain>
    </source>
</reference>
<dbReference type="OrthoDB" id="828244at2"/>
<dbReference type="Pfam" id="PF16263">
    <property type="entry name" value="DUF4917"/>
    <property type="match status" value="1"/>
</dbReference>
<dbReference type="EMBL" id="QFYP01000001">
    <property type="protein sequence ID" value="RAK59878.1"/>
    <property type="molecule type" value="Genomic_DNA"/>
</dbReference>
<gene>
    <name evidence="1" type="ORF">DJ021_08695</name>
</gene>
<sequence>MEPEWISFDEAKAQTEAKRRHLLLGNGFSISKHRSFAYDRLYDEAVRGDAALEPLFAGHGTNFEAALEAAESAEDRIRIRKGLVAAIGRVHPRRGFLSPADCESCGQFLEAFAGRVREPRRGRVFTTNYDLFLYWVLMQRQTRLKLYDGFDNDGIWHEGLLDTTFVFYLHGALHHFEENIGRLKPIMRQYKLLWQEGLDLPRQVRLHIARGNFPVFVSEGTSAEKRHSIRANPYLRKVNKRFAKHLDDPEAALFTVGHSLSKVDEHITDAIGAGTAAVYIGVYKPLDGGARANELAAAWAEKRKCAGQPPLYLRLFNTAECPIWAPDGVLQPRRGGRDV</sequence>
<keyword evidence="2" id="KW-1185">Reference proteome</keyword>
<protein>
    <recommendedName>
        <fullName evidence="3">DUF4917 domain-containing protein</fullName>
    </recommendedName>
</protein>
<accession>A0A328B4C5</accession>
<organism evidence="1 2">
    <name type="scientific">Phenylobacterium hankyongense</name>
    <dbReference type="NCBI Taxonomy" id="1813876"/>
    <lineage>
        <taxon>Bacteria</taxon>
        <taxon>Pseudomonadati</taxon>
        <taxon>Pseudomonadota</taxon>
        <taxon>Alphaproteobacteria</taxon>
        <taxon>Caulobacterales</taxon>
        <taxon>Caulobacteraceae</taxon>
        <taxon>Phenylobacterium</taxon>
    </lineage>
</organism>
<evidence type="ECO:0008006" key="3">
    <source>
        <dbReference type="Google" id="ProtNLM"/>
    </source>
</evidence>
<name>A0A328B4C5_9CAUL</name>
<evidence type="ECO:0000313" key="1">
    <source>
        <dbReference type="EMBL" id="RAK59878.1"/>
    </source>
</evidence>
<dbReference type="RefSeq" id="WP_111457171.1">
    <property type="nucleotide sequence ID" value="NZ_QFYP01000001.1"/>
</dbReference>
<dbReference type="InterPro" id="IPR032581">
    <property type="entry name" value="DUF4917"/>
</dbReference>
<dbReference type="AlphaFoldDB" id="A0A328B4C5"/>
<dbReference type="Proteomes" id="UP000249842">
    <property type="component" value="Unassembled WGS sequence"/>
</dbReference>
<proteinExistence type="predicted"/>
<comment type="caution">
    <text evidence="1">The sequence shown here is derived from an EMBL/GenBank/DDBJ whole genome shotgun (WGS) entry which is preliminary data.</text>
</comment>
<evidence type="ECO:0000313" key="2">
    <source>
        <dbReference type="Proteomes" id="UP000249842"/>
    </source>
</evidence>